<dbReference type="AlphaFoldDB" id="A0A9P0EDF2"/>
<evidence type="ECO:0000313" key="1">
    <source>
        <dbReference type="EMBL" id="CAH1394773.1"/>
    </source>
</evidence>
<accession>A0A9P0EDF2</accession>
<dbReference type="EMBL" id="OV725079">
    <property type="protein sequence ID" value="CAH1394773.1"/>
    <property type="molecule type" value="Genomic_DNA"/>
</dbReference>
<proteinExistence type="predicted"/>
<keyword evidence="2" id="KW-1185">Reference proteome</keyword>
<sequence>MYSSIYSDECLCPVLLNIHRAPDSVAQLESLRSNEFTISRHSYLLTDVDPLRIEGYLHDDVLGTCGGSFRQSSCS</sequence>
<protein>
    <submittedName>
        <fullName evidence="1">Uncharacterized protein</fullName>
    </submittedName>
</protein>
<evidence type="ECO:0000313" key="2">
    <source>
        <dbReference type="Proteomes" id="UP001152798"/>
    </source>
</evidence>
<name>A0A9P0EDF2_NEZVI</name>
<gene>
    <name evidence="1" type="ORF">NEZAVI_LOCUS5193</name>
</gene>
<reference evidence="1" key="1">
    <citation type="submission" date="2022-01" db="EMBL/GenBank/DDBJ databases">
        <authorList>
            <person name="King R."/>
        </authorList>
    </citation>
    <scope>NUCLEOTIDE SEQUENCE</scope>
</reference>
<organism evidence="1 2">
    <name type="scientific">Nezara viridula</name>
    <name type="common">Southern green stink bug</name>
    <name type="synonym">Cimex viridulus</name>
    <dbReference type="NCBI Taxonomy" id="85310"/>
    <lineage>
        <taxon>Eukaryota</taxon>
        <taxon>Metazoa</taxon>
        <taxon>Ecdysozoa</taxon>
        <taxon>Arthropoda</taxon>
        <taxon>Hexapoda</taxon>
        <taxon>Insecta</taxon>
        <taxon>Pterygota</taxon>
        <taxon>Neoptera</taxon>
        <taxon>Paraneoptera</taxon>
        <taxon>Hemiptera</taxon>
        <taxon>Heteroptera</taxon>
        <taxon>Panheteroptera</taxon>
        <taxon>Pentatomomorpha</taxon>
        <taxon>Pentatomoidea</taxon>
        <taxon>Pentatomidae</taxon>
        <taxon>Pentatominae</taxon>
        <taxon>Nezara</taxon>
    </lineage>
</organism>
<dbReference type="Proteomes" id="UP001152798">
    <property type="component" value="Chromosome 3"/>
</dbReference>